<evidence type="ECO:0000313" key="2">
    <source>
        <dbReference type="EMBL" id="KAK7889419.1"/>
    </source>
</evidence>
<comment type="caution">
    <text evidence="2">The sequence shown here is derived from an EMBL/GenBank/DDBJ whole genome shotgun (WGS) entry which is preliminary data.</text>
</comment>
<feature type="compositionally biased region" description="Polar residues" evidence="1">
    <location>
        <begin position="92"/>
        <end position="102"/>
    </location>
</feature>
<evidence type="ECO:0000256" key="1">
    <source>
        <dbReference type="SAM" id="MobiDB-lite"/>
    </source>
</evidence>
<dbReference type="Proteomes" id="UP001460270">
    <property type="component" value="Unassembled WGS sequence"/>
</dbReference>
<proteinExistence type="predicted"/>
<evidence type="ECO:0000313" key="3">
    <source>
        <dbReference type="Proteomes" id="UP001460270"/>
    </source>
</evidence>
<dbReference type="AlphaFoldDB" id="A0AAW0N5I4"/>
<organism evidence="2 3">
    <name type="scientific">Mugilogobius chulae</name>
    <name type="common">yellowstripe goby</name>
    <dbReference type="NCBI Taxonomy" id="88201"/>
    <lineage>
        <taxon>Eukaryota</taxon>
        <taxon>Metazoa</taxon>
        <taxon>Chordata</taxon>
        <taxon>Craniata</taxon>
        <taxon>Vertebrata</taxon>
        <taxon>Euteleostomi</taxon>
        <taxon>Actinopterygii</taxon>
        <taxon>Neopterygii</taxon>
        <taxon>Teleostei</taxon>
        <taxon>Neoteleostei</taxon>
        <taxon>Acanthomorphata</taxon>
        <taxon>Gobiaria</taxon>
        <taxon>Gobiiformes</taxon>
        <taxon>Gobioidei</taxon>
        <taxon>Gobiidae</taxon>
        <taxon>Gobionellinae</taxon>
        <taxon>Mugilogobius</taxon>
    </lineage>
</organism>
<keyword evidence="3" id="KW-1185">Reference proteome</keyword>
<reference evidence="3" key="1">
    <citation type="submission" date="2024-04" db="EMBL/GenBank/DDBJ databases">
        <title>Salinicola lusitanus LLJ914,a marine bacterium isolated from the Okinawa Trough.</title>
        <authorList>
            <person name="Li J."/>
        </authorList>
    </citation>
    <scope>NUCLEOTIDE SEQUENCE [LARGE SCALE GENOMIC DNA]</scope>
</reference>
<sequence>MQPTSPILQPAMHYVVQPQVQNRPAFVLAELRAPNMQGVVLLNNGFGSMEQIVYPGAQAMSLGKKNVGKRLNSGASMSVFDIGQHVAAESVPGSQKSGTNLGKQVKRMSESRLNSAAEGRQFSESSLKQGESRSVFDIGRYVEAEQVPERQKLLRMTSDGWLGSDVDLSQGTMNSGAVKGRRKTRNRIMSMEELSEQVDDEETAQAIVTDRRGGQYQRSVQLNTGNRLSVSRV</sequence>
<gene>
    <name evidence="2" type="ORF">WMY93_024979</name>
</gene>
<name>A0AAW0N5I4_9GOBI</name>
<accession>A0AAW0N5I4</accession>
<dbReference type="EMBL" id="JBBPFD010000018">
    <property type="protein sequence ID" value="KAK7889419.1"/>
    <property type="molecule type" value="Genomic_DNA"/>
</dbReference>
<protein>
    <submittedName>
        <fullName evidence="2">Uncharacterized protein</fullName>
    </submittedName>
</protein>
<feature type="region of interest" description="Disordered" evidence="1">
    <location>
        <begin position="90"/>
        <end position="128"/>
    </location>
</feature>